<gene>
    <name evidence="1" type="primary">ORF63441</name>
</gene>
<accession>A0A0B6ZGG8</accession>
<feature type="non-terminal residue" evidence="1">
    <location>
        <position position="1"/>
    </location>
</feature>
<name>A0A0B6ZGG8_9EUPU</name>
<reference evidence="1" key="1">
    <citation type="submission" date="2014-12" db="EMBL/GenBank/DDBJ databases">
        <title>Insight into the proteome of Arion vulgaris.</title>
        <authorList>
            <person name="Aradska J."/>
            <person name="Bulat T."/>
            <person name="Smidak R."/>
            <person name="Sarate P."/>
            <person name="Gangsoo J."/>
            <person name="Sialana F."/>
            <person name="Bilban M."/>
            <person name="Lubec G."/>
        </authorList>
    </citation>
    <scope>NUCLEOTIDE SEQUENCE</scope>
    <source>
        <tissue evidence="1">Skin</tissue>
    </source>
</reference>
<protein>
    <submittedName>
        <fullName evidence="1">Uncharacterized protein</fullName>
    </submittedName>
</protein>
<dbReference type="EMBL" id="HACG01020788">
    <property type="protein sequence ID" value="CEK67653.1"/>
    <property type="molecule type" value="Transcribed_RNA"/>
</dbReference>
<evidence type="ECO:0000313" key="1">
    <source>
        <dbReference type="EMBL" id="CEK67653.1"/>
    </source>
</evidence>
<proteinExistence type="predicted"/>
<sequence length="49" mass="5523">AESLKFIYICSSKHNKDGNSETVKVEISSSHQIKVISNIIVFLNLFLDL</sequence>
<dbReference type="AlphaFoldDB" id="A0A0B6ZGG8"/>
<organism evidence="1">
    <name type="scientific">Arion vulgaris</name>
    <dbReference type="NCBI Taxonomy" id="1028688"/>
    <lineage>
        <taxon>Eukaryota</taxon>
        <taxon>Metazoa</taxon>
        <taxon>Spiralia</taxon>
        <taxon>Lophotrochozoa</taxon>
        <taxon>Mollusca</taxon>
        <taxon>Gastropoda</taxon>
        <taxon>Heterobranchia</taxon>
        <taxon>Euthyneura</taxon>
        <taxon>Panpulmonata</taxon>
        <taxon>Eupulmonata</taxon>
        <taxon>Stylommatophora</taxon>
        <taxon>Helicina</taxon>
        <taxon>Arionoidea</taxon>
        <taxon>Arionidae</taxon>
        <taxon>Arion</taxon>
    </lineage>
</organism>